<gene>
    <name evidence="1" type="ORF">ABZ508_33235</name>
</gene>
<keyword evidence="2" id="KW-1185">Reference proteome</keyword>
<organism evidence="1 2">
    <name type="scientific">Streptomyces lavendulocolor</name>
    <dbReference type="NCBI Taxonomy" id="67316"/>
    <lineage>
        <taxon>Bacteria</taxon>
        <taxon>Bacillati</taxon>
        <taxon>Actinomycetota</taxon>
        <taxon>Actinomycetes</taxon>
        <taxon>Kitasatosporales</taxon>
        <taxon>Streptomycetaceae</taxon>
        <taxon>Streptomyces</taxon>
    </lineage>
</organism>
<name>A0ABV2WFT3_9ACTN</name>
<evidence type="ECO:0000313" key="2">
    <source>
        <dbReference type="Proteomes" id="UP001550378"/>
    </source>
</evidence>
<dbReference type="Proteomes" id="UP001550378">
    <property type="component" value="Unassembled WGS sequence"/>
</dbReference>
<dbReference type="EMBL" id="JBEXZR010000052">
    <property type="protein sequence ID" value="MEU0712223.1"/>
    <property type="molecule type" value="Genomic_DNA"/>
</dbReference>
<dbReference type="RefSeq" id="WP_359656858.1">
    <property type="nucleotide sequence ID" value="NZ_JBEXZP010000153.1"/>
</dbReference>
<accession>A0ABV2WFT3</accession>
<reference evidence="1 2" key="1">
    <citation type="submission" date="2024-06" db="EMBL/GenBank/DDBJ databases">
        <title>The Natural Products Discovery Center: Release of the First 8490 Sequenced Strains for Exploring Actinobacteria Biosynthetic Diversity.</title>
        <authorList>
            <person name="Kalkreuter E."/>
            <person name="Kautsar S.A."/>
            <person name="Yang D."/>
            <person name="Bader C.D."/>
            <person name="Teijaro C.N."/>
            <person name="Fluegel L."/>
            <person name="Davis C.M."/>
            <person name="Simpson J.R."/>
            <person name="Lauterbach L."/>
            <person name="Steele A.D."/>
            <person name="Gui C."/>
            <person name="Meng S."/>
            <person name="Li G."/>
            <person name="Viehrig K."/>
            <person name="Ye F."/>
            <person name="Su P."/>
            <person name="Kiefer A.F."/>
            <person name="Nichols A."/>
            <person name="Cepeda A.J."/>
            <person name="Yan W."/>
            <person name="Fan B."/>
            <person name="Jiang Y."/>
            <person name="Adhikari A."/>
            <person name="Zheng C.-J."/>
            <person name="Schuster L."/>
            <person name="Cowan T.M."/>
            <person name="Smanski M.J."/>
            <person name="Chevrette M.G."/>
            <person name="De Carvalho L.P.S."/>
            <person name="Shen B."/>
        </authorList>
    </citation>
    <scope>NUCLEOTIDE SEQUENCE [LARGE SCALE GENOMIC DNA]</scope>
    <source>
        <strain evidence="1 2">NPDC006337</strain>
    </source>
</reference>
<comment type="caution">
    <text evidence="1">The sequence shown here is derived from an EMBL/GenBank/DDBJ whole genome shotgun (WGS) entry which is preliminary data.</text>
</comment>
<sequence length="177" mass="19175">MNTTTAAAEAKVTVATIRTWCRIGAVAAAKVAGRWVIDTASLARRVAIGAMKRPATQVQLTADDIIRLGGRRWQKGDMDRVYLNDWQDYIQGVEIDYYKTGNVCGAAIDGRGIANGRVAALLGAVRKVYFDSADGLLHINHYGADCVEIRYLDGQRTHLNLVARIFAGIKAAVAAAR</sequence>
<protein>
    <submittedName>
        <fullName evidence="1">Uncharacterized protein</fullName>
    </submittedName>
</protein>
<evidence type="ECO:0000313" key="1">
    <source>
        <dbReference type="EMBL" id="MEU0712223.1"/>
    </source>
</evidence>
<proteinExistence type="predicted"/>